<feature type="region of interest" description="Disordered" evidence="4">
    <location>
        <begin position="922"/>
        <end position="1033"/>
    </location>
</feature>
<feature type="region of interest" description="Disordered" evidence="4">
    <location>
        <begin position="433"/>
        <end position="453"/>
    </location>
</feature>
<feature type="compositionally biased region" description="Low complexity" evidence="4">
    <location>
        <begin position="1"/>
        <end position="18"/>
    </location>
</feature>
<proteinExistence type="predicted"/>
<feature type="region of interest" description="Disordered" evidence="4">
    <location>
        <begin position="772"/>
        <end position="867"/>
    </location>
</feature>
<feature type="region of interest" description="Disordered" evidence="4">
    <location>
        <begin position="487"/>
        <end position="513"/>
    </location>
</feature>
<feature type="region of interest" description="Disordered" evidence="4">
    <location>
        <begin position="1337"/>
        <end position="1356"/>
    </location>
</feature>
<evidence type="ECO:0000313" key="7">
    <source>
        <dbReference type="Proteomes" id="UP000001881"/>
    </source>
</evidence>
<gene>
    <name evidence="6" type="ORF">SMAC_05566</name>
</gene>
<protein>
    <submittedName>
        <fullName evidence="6">WGS project CABT00000000 data, contig 2.26</fullName>
    </submittedName>
</protein>
<feature type="compositionally biased region" description="Acidic residues" evidence="4">
    <location>
        <begin position="93"/>
        <end position="102"/>
    </location>
</feature>
<feature type="compositionally biased region" description="Polar residues" evidence="4">
    <location>
        <begin position="731"/>
        <end position="748"/>
    </location>
</feature>
<dbReference type="GO" id="GO:0033314">
    <property type="term" value="P:mitotic DNA replication checkpoint signaling"/>
    <property type="evidence" value="ECO:0007669"/>
    <property type="project" value="TreeGrafter"/>
</dbReference>
<feature type="compositionally biased region" description="Acidic residues" evidence="4">
    <location>
        <begin position="439"/>
        <end position="448"/>
    </location>
</feature>
<feature type="compositionally biased region" description="Gly residues" evidence="4">
    <location>
        <begin position="956"/>
        <end position="967"/>
    </location>
</feature>
<dbReference type="InterPro" id="IPR024146">
    <property type="entry name" value="Claspin"/>
</dbReference>
<dbReference type="HOGENOM" id="CLU_002311_0_0_1"/>
<feature type="region of interest" description="Disordered" evidence="4">
    <location>
        <begin position="1"/>
        <end position="265"/>
    </location>
</feature>
<evidence type="ECO:0000256" key="4">
    <source>
        <dbReference type="SAM" id="MobiDB-lite"/>
    </source>
</evidence>
<feature type="compositionally biased region" description="Basic and acidic residues" evidence="4">
    <location>
        <begin position="329"/>
        <end position="339"/>
    </location>
</feature>
<feature type="compositionally biased region" description="Basic and acidic residues" evidence="4">
    <location>
        <begin position="256"/>
        <end position="265"/>
    </location>
</feature>
<feature type="compositionally biased region" description="Acidic residues" evidence="4">
    <location>
        <begin position="1074"/>
        <end position="1084"/>
    </location>
</feature>
<feature type="compositionally biased region" description="Basic and acidic residues" evidence="4">
    <location>
        <begin position="191"/>
        <end position="224"/>
    </location>
</feature>
<feature type="compositionally biased region" description="Acidic residues" evidence="4">
    <location>
        <begin position="1056"/>
        <end position="1066"/>
    </location>
</feature>
<feature type="compositionally biased region" description="Acidic residues" evidence="4">
    <location>
        <begin position="1142"/>
        <end position="1153"/>
    </location>
</feature>
<feature type="compositionally biased region" description="Basic residues" evidence="4">
    <location>
        <begin position="244"/>
        <end position="255"/>
    </location>
</feature>
<dbReference type="Proteomes" id="UP000001881">
    <property type="component" value="Unassembled WGS sequence"/>
</dbReference>
<feature type="compositionally biased region" description="Polar residues" evidence="4">
    <location>
        <begin position="1409"/>
        <end position="1427"/>
    </location>
</feature>
<feature type="region of interest" description="Disordered" evidence="4">
    <location>
        <begin position="573"/>
        <end position="748"/>
    </location>
</feature>
<dbReference type="InParanoid" id="F7W435"/>
<feature type="compositionally biased region" description="Basic residues" evidence="4">
    <location>
        <begin position="106"/>
        <end position="118"/>
    </location>
</feature>
<evidence type="ECO:0000256" key="3">
    <source>
        <dbReference type="ARBA" id="ARBA00023242"/>
    </source>
</evidence>
<dbReference type="eggNOG" id="ENOG502QSP5">
    <property type="taxonomic scope" value="Eukaryota"/>
</dbReference>
<reference evidence="6 7" key="1">
    <citation type="journal article" date="2010" name="PLoS Genet.">
        <title>De novo assembly of a 40 Mb eukaryotic genome from short sequence reads: Sordaria macrospora, a model organism for fungal morphogenesis.</title>
        <authorList>
            <person name="Nowrousian M."/>
            <person name="Stajich J."/>
            <person name="Chu M."/>
            <person name="Engh I."/>
            <person name="Espagne E."/>
            <person name="Halliday K."/>
            <person name="Kamerewerd J."/>
            <person name="Kempken F."/>
            <person name="Knab B."/>
            <person name="Kuo H.C."/>
            <person name="Osiewacz H.D."/>
            <person name="Poeggeler S."/>
            <person name="Read N."/>
            <person name="Seiler S."/>
            <person name="Smith K."/>
            <person name="Zickler D."/>
            <person name="Kueck U."/>
            <person name="Freitag M."/>
        </authorList>
    </citation>
    <scope>NUCLEOTIDE SEQUENCE [LARGE SCALE GENOMIC DNA]</scope>
    <source>
        <strain evidence="7">ATCC MYA-333 / DSM 997 / K(L3346) / K-hell</strain>
        <tissue evidence="6">Mycelium</tissue>
    </source>
</reference>
<comment type="caution">
    <text evidence="6">The sequence shown here is derived from an EMBL/GenBank/DDBJ whole genome shotgun (WGS) entry which is preliminary data.</text>
</comment>
<feature type="region of interest" description="Disordered" evidence="4">
    <location>
        <begin position="1386"/>
        <end position="1434"/>
    </location>
</feature>
<dbReference type="OrthoDB" id="2130597at2759"/>
<feature type="compositionally biased region" description="Low complexity" evidence="4">
    <location>
        <begin position="942"/>
        <end position="955"/>
    </location>
</feature>
<feature type="region of interest" description="Disordered" evidence="4">
    <location>
        <begin position="300"/>
        <end position="398"/>
    </location>
</feature>
<dbReference type="PANTHER" id="PTHR14396:SF10">
    <property type="entry name" value="CLASPIN"/>
    <property type="match status" value="1"/>
</dbReference>
<feature type="compositionally biased region" description="Low complexity" evidence="4">
    <location>
        <begin position="1386"/>
        <end position="1408"/>
    </location>
</feature>
<feature type="compositionally biased region" description="Polar residues" evidence="4">
    <location>
        <begin position="1310"/>
        <end position="1328"/>
    </location>
</feature>
<feature type="compositionally biased region" description="Polar residues" evidence="4">
    <location>
        <begin position="19"/>
        <end position="36"/>
    </location>
</feature>
<feature type="region of interest" description="Disordered" evidence="4">
    <location>
        <begin position="1134"/>
        <end position="1163"/>
    </location>
</feature>
<dbReference type="OMA" id="ERFNFRP"/>
<feature type="region of interest" description="Disordered" evidence="4">
    <location>
        <begin position="1045"/>
        <end position="1084"/>
    </location>
</feature>
<dbReference type="GO" id="GO:0007095">
    <property type="term" value="P:mitotic G2 DNA damage checkpoint signaling"/>
    <property type="evidence" value="ECO:0007669"/>
    <property type="project" value="TreeGrafter"/>
</dbReference>
<feature type="compositionally biased region" description="Acidic residues" evidence="4">
    <location>
        <begin position="999"/>
        <end position="1016"/>
    </location>
</feature>
<dbReference type="GO" id="GO:0010997">
    <property type="term" value="F:anaphase-promoting complex binding"/>
    <property type="evidence" value="ECO:0007669"/>
    <property type="project" value="TreeGrafter"/>
</dbReference>
<evidence type="ECO:0000256" key="2">
    <source>
        <dbReference type="ARBA" id="ARBA00022553"/>
    </source>
</evidence>
<dbReference type="STRING" id="771870.F7W435"/>
<dbReference type="InterPro" id="IPR018564">
    <property type="entry name" value="Repl_chkpnt_MRC1_dom"/>
</dbReference>
<dbReference type="Pfam" id="PF09444">
    <property type="entry name" value="MRC1"/>
    <property type="match status" value="1"/>
</dbReference>
<keyword evidence="7" id="KW-1185">Reference proteome</keyword>
<evidence type="ECO:0000259" key="5">
    <source>
        <dbReference type="Pfam" id="PF09444"/>
    </source>
</evidence>
<keyword evidence="2" id="KW-0597">Phosphoprotein</keyword>
<sequence>MAASASPSPGRASGSRSATPTSPVLNADQSDVNMSDSSDEVDEEILRPRGRFAAGMQSKSNPAPESESESDLEMRDDTPKRPTNPPMTKSPVQDDDDKDDEIVTVRPRKLQQRPRKRTATPEPKPRDEPTAASPGLFVSPEKQAAQAPDSPGLFGSPAKPSDRPADSLASDDEELPSISNLQKNPRFQALVEKKRKEREAREAEEERKKAERRAAMAADDRMSVDGEDDISDDEGGRKLTTKAATKRPSQRKASKKALEDMNRETQRMARELQLAHEPKVKNKITKATLFERFNFRPGVAAAAAAQAAATGKPAKESSRPESPATSRPSDTEKVPEKETPPSSPPVGNKQPDKTVEELATSTGATFSSKRTRTENCAPSKEAPTQKKKVDKGKGKATAADFEAEDQAKIAASLPKAKRNVRVKFPLQQPSSVQANTISLDDDGDDDDLLQVKPQTRKSKIDAIFDRVPLNQTREPRPLQMLRKLAHIDDPEKLPAPPLPKNKQHLSKHQPPAMTSGALEMTLLQRARAQAKREREEHLEMLRAKGVVVMTAEERAKEMQEVEDIVARARREAEEIMQREREDAKEERRKRKANEDDDDDDESFVGSEKGVEYGEGPEAIELSGSEEGEEEEVEGEGADQDEDEDMAEADPAGALFDESAGDSAEEKAEKQDEDEDADELPSTKTIRRRPRKQVVVLSDDDEDEDEQEQEQVVSSKQRIEETPRPKQRFPKSPTSALRSGSPSVPTSVLRSARKSFIPGLPVPVAQPAGLGLTQIFAGTMDDSQEPGSPSQFGGGGSSPSQPRPTFDIDLTDIPDSNFSQTAGQEQQQHPEQEDDMILDSQPSLARKDKETQAALETQGGVQLGFSQSESQMHGFDSLLLNLNNQPATQGSELIELTQDQGYKDYTPLKQRFVDVAPLQPLLGPPHSTAETVLLSGRGQGKNSSASVTASRSASTPGGSGSGSVGGSAGQNSPSEKRPLGRLRRKGDVITGSALFNASTMDDDEEDADQEMEDVGDAADDREAEKAKSAFEKMRRAAEREKRLKELKKKSKAREMVEEQAEESEDEYAGLGGIDGEGDSDEEDEELVKEMIDDETKAGEGDERKLAAFYADRERASDEKQVEKLFHDITTGMLRRKRARGEGGEWDDLSDEDDGGEARRRMKRRQFAKMQRALLADERISKVAENPKTKAFLKSIEDRGSDDEMDFLFGPPADKPSSVIPETQEDSRSSSSKDKTIPATQPQPQTTTSANPRRTKTGRKPANLGEIRESLSNLLDEPHTSSVIPATVLASDDEEEEEEDSIPATPGKEPARNQSFSKPITTATTSNARRTGSVAIVDRISLKRNSSSSNSTSSVTNQSKLAFTAASSSSLSQSAFKVPALLRRATTNSSAISASASTSASRASTTTNTAGQPISVSTTTNPYTNSKASGASGFGEDVKIKRTAGKMSGINYFARENERRAKVAEAEKRREARKWRGVEGRGESVRGVFGKGEFE</sequence>
<dbReference type="EMBL" id="CABT02000026">
    <property type="protein sequence ID" value="CCC12389.1"/>
    <property type="molecule type" value="Genomic_DNA"/>
</dbReference>
<feature type="compositionally biased region" description="Acidic residues" evidence="4">
    <location>
        <begin position="1289"/>
        <end position="1299"/>
    </location>
</feature>
<dbReference type="PANTHER" id="PTHR14396">
    <property type="entry name" value="CLASPIN"/>
    <property type="match status" value="1"/>
</dbReference>
<feature type="compositionally biased region" description="Basic and acidic residues" evidence="4">
    <location>
        <begin position="1223"/>
        <end position="1234"/>
    </location>
</feature>
<feature type="compositionally biased region" description="Low complexity" evidence="4">
    <location>
        <begin position="1235"/>
        <end position="1246"/>
    </location>
</feature>
<feature type="compositionally biased region" description="Low complexity" evidence="4">
    <location>
        <begin position="300"/>
        <end position="309"/>
    </location>
</feature>
<feature type="compositionally biased region" description="Basic and acidic residues" evidence="4">
    <location>
        <begin position="1017"/>
        <end position="1033"/>
    </location>
</feature>
<keyword evidence="3" id="KW-0539">Nucleus</keyword>
<evidence type="ECO:0000313" key="6">
    <source>
        <dbReference type="EMBL" id="CCC12389.1"/>
    </source>
</evidence>
<feature type="domain" description="DNA replication checkpoint mediator MRC1" evidence="5">
    <location>
        <begin position="1047"/>
        <end position="1193"/>
    </location>
</feature>
<organism evidence="6 7">
    <name type="scientific">Sordaria macrospora (strain ATCC MYA-333 / DSM 997 / K(L3346) / K-hell)</name>
    <dbReference type="NCBI Taxonomy" id="771870"/>
    <lineage>
        <taxon>Eukaryota</taxon>
        <taxon>Fungi</taxon>
        <taxon>Dikarya</taxon>
        <taxon>Ascomycota</taxon>
        <taxon>Pezizomycotina</taxon>
        <taxon>Sordariomycetes</taxon>
        <taxon>Sordariomycetidae</taxon>
        <taxon>Sordariales</taxon>
        <taxon>Sordariaceae</taxon>
        <taxon>Sordaria</taxon>
    </lineage>
</organism>
<feature type="compositionally biased region" description="Basic and acidic residues" evidence="4">
    <location>
        <begin position="573"/>
        <end position="586"/>
    </location>
</feature>
<dbReference type="VEuPathDB" id="FungiDB:SMAC_05566"/>
<feature type="compositionally biased region" description="Polar residues" evidence="4">
    <location>
        <begin position="359"/>
        <end position="368"/>
    </location>
</feature>
<name>F7W435_SORMK</name>
<feature type="region of interest" description="Disordered" evidence="4">
    <location>
        <begin position="1184"/>
        <end position="1332"/>
    </location>
</feature>
<feature type="compositionally biased region" description="Low complexity" evidence="4">
    <location>
        <begin position="1343"/>
        <end position="1356"/>
    </location>
</feature>
<comment type="subcellular location">
    <subcellularLocation>
        <location evidence="1">Nucleus</location>
    </subcellularLocation>
</comment>
<feature type="compositionally biased region" description="Polar residues" evidence="4">
    <location>
        <begin position="813"/>
        <end position="822"/>
    </location>
</feature>
<feature type="compositionally biased region" description="Acidic residues" evidence="4">
    <location>
        <begin position="697"/>
        <end position="708"/>
    </location>
</feature>
<evidence type="ECO:0000256" key="1">
    <source>
        <dbReference type="ARBA" id="ARBA00004123"/>
    </source>
</evidence>
<dbReference type="GO" id="GO:0005634">
    <property type="term" value="C:nucleus"/>
    <property type="evidence" value="ECO:0007669"/>
    <property type="project" value="UniProtKB-SubCell"/>
</dbReference>
<accession>F7W435</accession>
<feature type="compositionally biased region" description="Acidic residues" evidence="4">
    <location>
        <begin position="623"/>
        <end position="647"/>
    </location>
</feature>